<accession>A0A3B0YD52</accession>
<keyword evidence="1" id="KW-0032">Aminotransferase</keyword>
<dbReference type="InterPro" id="IPR015421">
    <property type="entry name" value="PyrdxlP-dep_Trfase_major"/>
</dbReference>
<evidence type="ECO:0000313" key="1">
    <source>
        <dbReference type="EMBL" id="VAW73242.1"/>
    </source>
</evidence>
<dbReference type="PIRSF" id="PIRSF000390">
    <property type="entry name" value="PLP_StrS"/>
    <property type="match status" value="1"/>
</dbReference>
<dbReference type="SUPFAM" id="SSF53383">
    <property type="entry name" value="PLP-dependent transferases"/>
    <property type="match status" value="1"/>
</dbReference>
<dbReference type="Gene3D" id="3.40.640.10">
    <property type="entry name" value="Type I PLP-dependent aspartate aminotransferase-like (Major domain)"/>
    <property type="match status" value="1"/>
</dbReference>
<dbReference type="InterPro" id="IPR015424">
    <property type="entry name" value="PyrdxlP-dep_Trfase"/>
</dbReference>
<dbReference type="PANTHER" id="PTHR30244">
    <property type="entry name" value="TRANSAMINASE"/>
    <property type="match status" value="1"/>
</dbReference>
<dbReference type="AlphaFoldDB" id="A0A3B0YD52"/>
<name>A0A3B0YD52_9ZZZZ</name>
<dbReference type="GO" id="GO:0008483">
    <property type="term" value="F:transaminase activity"/>
    <property type="evidence" value="ECO:0007669"/>
    <property type="project" value="UniProtKB-KW"/>
</dbReference>
<dbReference type="InterPro" id="IPR000653">
    <property type="entry name" value="DegT/StrS_aminotransferase"/>
</dbReference>
<dbReference type="GO" id="GO:0000271">
    <property type="term" value="P:polysaccharide biosynthetic process"/>
    <property type="evidence" value="ECO:0007669"/>
    <property type="project" value="TreeGrafter"/>
</dbReference>
<protein>
    <submittedName>
        <fullName evidence="1">DegT/DnrJ/EryC1/StrS aminotransferase</fullName>
    </submittedName>
</protein>
<dbReference type="Gene3D" id="3.90.1150.10">
    <property type="entry name" value="Aspartate Aminotransferase, domain 1"/>
    <property type="match status" value="1"/>
</dbReference>
<sequence>MPRVLAPTGSPVSAAELGHWLTALLTGQDPRPAFAEAICQHFSVPHCHLFSTGRAAMSFLFGCLAEMNNDPARTEIVVPAYTCYSVASSALMAGLHVRVCDIDPDTLSYDLEQLRSIDFSRVLAVTTANLYGMPDNLPEIDSITREHGVFLVDDAAQSMQARIAGRFSGTWGIAGLFSLDKGKNITAIQGGMIVTENNELENIIVQRYSRLPENGHVSNIKEYIKLLVYFSLLHPSLYWMPASLPFLHLGETRYEDDYPINRLPRTLAAISNHQLSRVEAITAIRLGNAERYIQTLGNTSGPGRFSIIDGAEPVFLRYPVRMKDKQARRNFLGEYAGLGVTASYPQSISDVEEIRSVIRIQNEQTPNARQIAREIVTLPTHAYVRPGDIENICKELVSATHG</sequence>
<proteinExistence type="predicted"/>
<gene>
    <name evidence="1" type="ORF">MNBD_GAMMA15-640</name>
</gene>
<reference evidence="1" key="1">
    <citation type="submission" date="2018-06" db="EMBL/GenBank/DDBJ databases">
        <authorList>
            <person name="Zhirakovskaya E."/>
        </authorList>
    </citation>
    <scope>NUCLEOTIDE SEQUENCE</scope>
</reference>
<dbReference type="GO" id="GO:0030170">
    <property type="term" value="F:pyridoxal phosphate binding"/>
    <property type="evidence" value="ECO:0007669"/>
    <property type="project" value="TreeGrafter"/>
</dbReference>
<keyword evidence="1" id="KW-0808">Transferase</keyword>
<dbReference type="Pfam" id="PF01041">
    <property type="entry name" value="DegT_DnrJ_EryC1"/>
    <property type="match status" value="2"/>
</dbReference>
<dbReference type="InterPro" id="IPR015422">
    <property type="entry name" value="PyrdxlP-dep_Trfase_small"/>
</dbReference>
<dbReference type="EMBL" id="UOFN01000013">
    <property type="protein sequence ID" value="VAW73242.1"/>
    <property type="molecule type" value="Genomic_DNA"/>
</dbReference>
<dbReference type="PANTHER" id="PTHR30244:SF34">
    <property type="entry name" value="DTDP-4-AMINO-4,6-DIDEOXYGALACTOSE TRANSAMINASE"/>
    <property type="match status" value="1"/>
</dbReference>
<organism evidence="1">
    <name type="scientific">hydrothermal vent metagenome</name>
    <dbReference type="NCBI Taxonomy" id="652676"/>
    <lineage>
        <taxon>unclassified sequences</taxon>
        <taxon>metagenomes</taxon>
        <taxon>ecological metagenomes</taxon>
    </lineage>
</organism>